<evidence type="ECO:0000256" key="5">
    <source>
        <dbReference type="ARBA" id="ARBA00022723"/>
    </source>
</evidence>
<protein>
    <recommendedName>
        <fullName evidence="4">Deoxyuridine 5'-triphosphate nucleotidohydrolase</fullName>
        <ecNumber evidence="3">3.6.1.23</ecNumber>
    </recommendedName>
    <alternativeName>
        <fullName evidence="9">dUTP pyrophosphatase</fullName>
    </alternativeName>
</protein>
<feature type="domain" description="dUTPase-like" evidence="10">
    <location>
        <begin position="17"/>
        <end position="144"/>
    </location>
</feature>
<keyword evidence="8" id="KW-0546">Nucleotide metabolism</keyword>
<evidence type="ECO:0000256" key="9">
    <source>
        <dbReference type="ARBA" id="ARBA00030698"/>
    </source>
</evidence>
<proteinExistence type="inferred from homology"/>
<organism evidence="11 12">
    <name type="scientific">Goatpox virus FZ</name>
    <dbReference type="NCBI Taxonomy" id="1416740"/>
    <lineage>
        <taxon>Viruses</taxon>
        <taxon>Varidnaviria</taxon>
        <taxon>Bamfordvirae</taxon>
        <taxon>Nucleocytoviricota</taxon>
        <taxon>Pokkesviricetes</taxon>
        <taxon>Chitovirales</taxon>
        <taxon>Poxviridae</taxon>
        <taxon>Chordopoxvirinae</taxon>
        <taxon>Capripoxvirus</taxon>
        <taxon>Capripoxvirus goatpox</taxon>
        <taxon>Goatpox virus</taxon>
    </lineage>
</organism>
<sequence length="146" mass="16202">MDHSLSVVNCIRLSAFAKLPTKSTDFSAGYDLYSAYDYIVKSKERILVKTDISLSIPKKCYGRIAPRSGLSLYYGIDIGGGVIDEDYRGNVGVIFINNSKNTFNIKRGDRVAQIIFEKVEYPKIKEVKCLDGTNRDNNGFGSSGIL</sequence>
<dbReference type="InterPro" id="IPR036157">
    <property type="entry name" value="dUTPase-like_sf"/>
</dbReference>
<evidence type="ECO:0000256" key="4">
    <source>
        <dbReference type="ARBA" id="ARBA00021732"/>
    </source>
</evidence>
<evidence type="ECO:0000256" key="6">
    <source>
        <dbReference type="ARBA" id="ARBA00022801"/>
    </source>
</evidence>
<dbReference type="SUPFAM" id="SSF51283">
    <property type="entry name" value="dUTPase-like"/>
    <property type="match status" value="1"/>
</dbReference>
<dbReference type="Pfam" id="PF00692">
    <property type="entry name" value="dUTPase"/>
    <property type="match status" value="1"/>
</dbReference>
<dbReference type="GO" id="GO:0004170">
    <property type="term" value="F:dUTP diphosphatase activity"/>
    <property type="evidence" value="ECO:0007669"/>
    <property type="project" value="UniProtKB-EC"/>
</dbReference>
<comment type="function">
    <text evidence="1">This enzyme is involved in nucleotide metabolism: it produces dUMP, the immediate precursor of thymidine nucleotides and it decreases the intracellular concentration of dUTP so that uracil cannot be incorporated into DNA.</text>
</comment>
<accession>A0A075CHF7</accession>
<keyword evidence="6" id="KW-0378">Hydrolase</keyword>
<dbReference type="GO" id="GO:0046081">
    <property type="term" value="P:dUTP catabolic process"/>
    <property type="evidence" value="ECO:0007669"/>
    <property type="project" value="InterPro"/>
</dbReference>
<dbReference type="Gene3D" id="2.70.40.10">
    <property type="match status" value="1"/>
</dbReference>
<dbReference type="EC" id="3.6.1.23" evidence="3"/>
<evidence type="ECO:0000259" key="10">
    <source>
        <dbReference type="Pfam" id="PF00692"/>
    </source>
</evidence>
<evidence type="ECO:0000256" key="8">
    <source>
        <dbReference type="ARBA" id="ARBA00023080"/>
    </source>
</evidence>
<dbReference type="GO" id="GO:0000287">
    <property type="term" value="F:magnesium ion binding"/>
    <property type="evidence" value="ECO:0007669"/>
    <property type="project" value="InterPro"/>
</dbReference>
<keyword evidence="5" id="KW-0479">Metal-binding</keyword>
<reference evidence="11 12" key="1">
    <citation type="journal article" date="2014" name="Vet. Microbiol.">
        <title>Complete genome sequence analysis of goatpox virus isolated from China shows high variation.</title>
        <authorList>
            <person name="Zeng X."/>
            <person name="Chi X."/>
            <person name="Li W."/>
            <person name="Hao W."/>
            <person name="Li M."/>
            <person name="Huang X."/>
            <person name="Huang Y."/>
            <person name="Rock D.L."/>
            <person name="Luo S."/>
            <person name="Wang S."/>
        </authorList>
    </citation>
    <scope>NUCLEOTIDE SEQUENCE [LARGE SCALE GENOMIC DNA]</scope>
    <source>
        <strain evidence="11">FZ</strain>
    </source>
</reference>
<dbReference type="PANTHER" id="PTHR11241">
    <property type="entry name" value="DEOXYURIDINE 5'-TRIPHOSPHATE NUCLEOTIDOHYDROLASE"/>
    <property type="match status" value="1"/>
</dbReference>
<dbReference type="CDD" id="cd07557">
    <property type="entry name" value="trimeric_dUTPase"/>
    <property type="match status" value="1"/>
</dbReference>
<evidence type="ECO:0000256" key="3">
    <source>
        <dbReference type="ARBA" id="ARBA00012379"/>
    </source>
</evidence>
<evidence type="ECO:0000313" key="12">
    <source>
        <dbReference type="Proteomes" id="UP000134642"/>
    </source>
</evidence>
<dbReference type="InterPro" id="IPR029054">
    <property type="entry name" value="dUTPase-like"/>
</dbReference>
<evidence type="ECO:0000313" key="11">
    <source>
        <dbReference type="EMBL" id="AGZ95333.1"/>
    </source>
</evidence>
<dbReference type="GO" id="GO:0006226">
    <property type="term" value="P:dUMP biosynthetic process"/>
    <property type="evidence" value="ECO:0007669"/>
    <property type="project" value="InterPro"/>
</dbReference>
<dbReference type="NCBIfam" id="TIGR00576">
    <property type="entry name" value="dut"/>
    <property type="match status" value="1"/>
</dbReference>
<evidence type="ECO:0000256" key="2">
    <source>
        <dbReference type="ARBA" id="ARBA00006581"/>
    </source>
</evidence>
<dbReference type="NCBIfam" id="NF001862">
    <property type="entry name" value="PRK00601.1"/>
    <property type="match status" value="1"/>
</dbReference>
<dbReference type="EMBL" id="KC951854">
    <property type="protein sequence ID" value="AGZ95333.1"/>
    <property type="molecule type" value="Genomic_DNA"/>
</dbReference>
<dbReference type="Proteomes" id="UP000134642">
    <property type="component" value="Segment"/>
</dbReference>
<dbReference type="PANTHER" id="PTHR11241:SF0">
    <property type="entry name" value="DEOXYURIDINE 5'-TRIPHOSPHATE NUCLEOTIDOHYDROLASE"/>
    <property type="match status" value="1"/>
</dbReference>
<dbReference type="InterPro" id="IPR008181">
    <property type="entry name" value="dUTPase"/>
</dbReference>
<keyword evidence="7" id="KW-0460">Magnesium</keyword>
<evidence type="ECO:0000256" key="1">
    <source>
        <dbReference type="ARBA" id="ARBA00003495"/>
    </source>
</evidence>
<dbReference type="InterPro" id="IPR033704">
    <property type="entry name" value="dUTPase_trimeric"/>
</dbReference>
<evidence type="ECO:0000256" key="7">
    <source>
        <dbReference type="ARBA" id="ARBA00022842"/>
    </source>
</evidence>
<comment type="similarity">
    <text evidence="2">Belongs to the dUTPase family.</text>
</comment>
<name>A0A075CHF7_9POXV</name>
<gene>
    <name evidence="11" type="primary">GTPV015</name>
</gene>